<organism evidence="1 2">
    <name type="scientific">Mesonia phycicola</name>
    <dbReference type="NCBI Taxonomy" id="579105"/>
    <lineage>
        <taxon>Bacteria</taxon>
        <taxon>Pseudomonadati</taxon>
        <taxon>Bacteroidota</taxon>
        <taxon>Flavobacteriia</taxon>
        <taxon>Flavobacteriales</taxon>
        <taxon>Flavobacteriaceae</taxon>
        <taxon>Mesonia</taxon>
    </lineage>
</organism>
<gene>
    <name evidence="1" type="ORF">SAMN04488096_1132</name>
</gene>
<sequence>MKVLFFLSIFFSLNIYSQKTIEPGIYLSNDRLEYITILNDTDFGYTSFLNESPYLHDQKKIKQSFCGTHIFEINKQGIGTFEIIDSKLKLNFGIKEKPLDSIKINKVTPAKYVDSSSVNFKIKTYSNKEIENVVLGVSIKSDDGKIDTNTGFESEKVIKLNKNQFPITFIVNDEKEITLEEPKTDYFIYLFFNVTKIGRLDRLENKSFILDQLLKIESK</sequence>
<dbReference type="OrthoDB" id="1448966at2"/>
<dbReference type="AlphaFoldDB" id="A0A1M6HK15"/>
<dbReference type="Proteomes" id="UP000184225">
    <property type="component" value="Unassembled WGS sequence"/>
</dbReference>
<dbReference type="EMBL" id="FQYY01000013">
    <property type="protein sequence ID" value="SHJ22534.1"/>
    <property type="molecule type" value="Genomic_DNA"/>
</dbReference>
<accession>A0A1M6HK15</accession>
<dbReference type="RefSeq" id="WP_073153617.1">
    <property type="nucleotide sequence ID" value="NZ_FQYY01000013.1"/>
</dbReference>
<keyword evidence="2" id="KW-1185">Reference proteome</keyword>
<name>A0A1M6HK15_9FLAO</name>
<protein>
    <submittedName>
        <fullName evidence="1">Uncharacterized protein</fullName>
    </submittedName>
</protein>
<evidence type="ECO:0000313" key="1">
    <source>
        <dbReference type="EMBL" id="SHJ22534.1"/>
    </source>
</evidence>
<dbReference type="STRING" id="579105.SAMN04488096_1132"/>
<proteinExistence type="predicted"/>
<evidence type="ECO:0000313" key="2">
    <source>
        <dbReference type="Proteomes" id="UP000184225"/>
    </source>
</evidence>
<reference evidence="1 2" key="1">
    <citation type="submission" date="2016-11" db="EMBL/GenBank/DDBJ databases">
        <authorList>
            <person name="Jaros S."/>
            <person name="Januszkiewicz K."/>
            <person name="Wedrychowicz H."/>
        </authorList>
    </citation>
    <scope>NUCLEOTIDE SEQUENCE [LARGE SCALE GENOMIC DNA]</scope>
    <source>
        <strain evidence="1 2">DSM 21425</strain>
    </source>
</reference>